<evidence type="ECO:0000259" key="1">
    <source>
        <dbReference type="Pfam" id="PF00501"/>
    </source>
</evidence>
<proteinExistence type="predicted"/>
<dbReference type="Pfam" id="PF00501">
    <property type="entry name" value="AMP-binding"/>
    <property type="match status" value="1"/>
</dbReference>
<dbReference type="SUPFAM" id="SSF56801">
    <property type="entry name" value="Acetyl-CoA synthetase-like"/>
    <property type="match status" value="1"/>
</dbReference>
<sequence length="325" mass="35623">MQFVALQKAVDPTRHDFLVVAPQAEQLTHHQTFLPGELMLDAASFPDLSVDALGFPRGVNWLTLAPTGPHIVGRLMAELPRMRGGIGFSVDLDLRWVRRSLQERRAAEASRYAVHVVDEAESLVSQQNVGVLVITPPLLERMTERDHLVQAINEKVSVIMWGGAHMDADTRVILQQEIFPDVRLFGQYGSTMILGGTMERPSGTDSPGPCVFDPFSPHVSFDVIDPDTGVPVADGERGQVVMHHISKSMSLPNNIERDEAIRMPALPGALGVSVADVTPLAVFEQAQVIEGVVLSRSAWTPWVSRVRTAPRAPFACPVWTVARLP</sequence>
<dbReference type="EMBL" id="BMRE01000016">
    <property type="protein sequence ID" value="GGU43548.1"/>
    <property type="molecule type" value="Genomic_DNA"/>
</dbReference>
<dbReference type="Proteomes" id="UP000649573">
    <property type="component" value="Unassembled WGS sequence"/>
</dbReference>
<reference evidence="3" key="1">
    <citation type="journal article" date="2019" name="Int. J. Syst. Evol. Microbiol.">
        <title>The Global Catalogue of Microorganisms (GCM) 10K type strain sequencing project: providing services to taxonomists for standard genome sequencing and annotation.</title>
        <authorList>
            <consortium name="The Broad Institute Genomics Platform"/>
            <consortium name="The Broad Institute Genome Sequencing Center for Infectious Disease"/>
            <person name="Wu L."/>
            <person name="Ma J."/>
        </authorList>
    </citation>
    <scope>NUCLEOTIDE SEQUENCE [LARGE SCALE GENOMIC DNA]</scope>
    <source>
        <strain evidence="3">JCM 3296</strain>
    </source>
</reference>
<gene>
    <name evidence="2" type="ORF">GCM10010178_40110</name>
</gene>
<name>A0ABQ2ULW9_9PSEU</name>
<comment type="caution">
    <text evidence="2">The sequence shown here is derived from an EMBL/GenBank/DDBJ whole genome shotgun (WGS) entry which is preliminary data.</text>
</comment>
<dbReference type="Gene3D" id="3.40.50.12780">
    <property type="entry name" value="N-terminal domain of ligase-like"/>
    <property type="match status" value="1"/>
</dbReference>
<evidence type="ECO:0000313" key="3">
    <source>
        <dbReference type="Proteomes" id="UP000649573"/>
    </source>
</evidence>
<organism evidence="2 3">
    <name type="scientific">Lentzea flava</name>
    <dbReference type="NCBI Taxonomy" id="103732"/>
    <lineage>
        <taxon>Bacteria</taxon>
        <taxon>Bacillati</taxon>
        <taxon>Actinomycetota</taxon>
        <taxon>Actinomycetes</taxon>
        <taxon>Pseudonocardiales</taxon>
        <taxon>Pseudonocardiaceae</taxon>
        <taxon>Lentzea</taxon>
    </lineage>
</organism>
<evidence type="ECO:0000313" key="2">
    <source>
        <dbReference type="EMBL" id="GGU43548.1"/>
    </source>
</evidence>
<protein>
    <recommendedName>
        <fullName evidence="1">AMP-dependent synthetase/ligase domain-containing protein</fullName>
    </recommendedName>
</protein>
<dbReference type="InterPro" id="IPR000873">
    <property type="entry name" value="AMP-dep_synth/lig_dom"/>
</dbReference>
<keyword evidence="3" id="KW-1185">Reference proteome</keyword>
<feature type="domain" description="AMP-dependent synthetase/ligase" evidence="1">
    <location>
        <begin position="122"/>
        <end position="243"/>
    </location>
</feature>
<dbReference type="InterPro" id="IPR042099">
    <property type="entry name" value="ANL_N_sf"/>
</dbReference>
<accession>A0ABQ2ULW9</accession>